<dbReference type="PaxDb" id="3708-A0A078FBQ0"/>
<gene>
    <name evidence="2" type="primary">BnaC03g57630D</name>
    <name evidence="2" type="ORF">GSBRNA2T00050075001</name>
</gene>
<keyword evidence="3" id="KW-1185">Reference proteome</keyword>
<dbReference type="InterPro" id="IPR044509">
    <property type="entry name" value="RIC2/4"/>
</dbReference>
<dbReference type="STRING" id="3708.A0A078FBQ0"/>
<dbReference type="EMBL" id="LK032014">
    <property type="protein sequence ID" value="CDY11815.1"/>
    <property type="molecule type" value="Genomic_DNA"/>
</dbReference>
<dbReference type="KEGG" id="bna:106360132"/>
<dbReference type="PANTHER" id="PTHR46931">
    <property type="entry name" value="CRIB DOMAIN-CONTAINING PROTEIN RIC2"/>
    <property type="match status" value="1"/>
</dbReference>
<evidence type="ECO:0000313" key="2">
    <source>
        <dbReference type="EMBL" id="CDY11815.1"/>
    </source>
</evidence>
<name>A0A078FBQ0_BRANA</name>
<dbReference type="AlphaFoldDB" id="A0A078FBQ0"/>
<reference evidence="2 3" key="1">
    <citation type="journal article" date="2014" name="Science">
        <title>Plant genetics. Early allopolyploid evolution in the post-Neolithic Brassica napus oilseed genome.</title>
        <authorList>
            <person name="Chalhoub B."/>
            <person name="Denoeud F."/>
            <person name="Liu S."/>
            <person name="Parkin I.A."/>
            <person name="Tang H."/>
            <person name="Wang X."/>
            <person name="Chiquet J."/>
            <person name="Belcram H."/>
            <person name="Tong C."/>
            <person name="Samans B."/>
            <person name="Correa M."/>
            <person name="Da Silva C."/>
            <person name="Just J."/>
            <person name="Falentin C."/>
            <person name="Koh C.S."/>
            <person name="Le Clainche I."/>
            <person name="Bernard M."/>
            <person name="Bento P."/>
            <person name="Noel B."/>
            <person name="Labadie K."/>
            <person name="Alberti A."/>
            <person name="Charles M."/>
            <person name="Arnaud D."/>
            <person name="Guo H."/>
            <person name="Daviaud C."/>
            <person name="Alamery S."/>
            <person name="Jabbari K."/>
            <person name="Zhao M."/>
            <person name="Edger P.P."/>
            <person name="Chelaifa H."/>
            <person name="Tack D."/>
            <person name="Lassalle G."/>
            <person name="Mestiri I."/>
            <person name="Schnel N."/>
            <person name="Le Paslier M.C."/>
            <person name="Fan G."/>
            <person name="Renault V."/>
            <person name="Bayer P.E."/>
            <person name="Golicz A.A."/>
            <person name="Manoli S."/>
            <person name="Lee T.H."/>
            <person name="Thi V.H."/>
            <person name="Chalabi S."/>
            <person name="Hu Q."/>
            <person name="Fan C."/>
            <person name="Tollenaere R."/>
            <person name="Lu Y."/>
            <person name="Battail C."/>
            <person name="Shen J."/>
            <person name="Sidebottom C.H."/>
            <person name="Wang X."/>
            <person name="Canaguier A."/>
            <person name="Chauveau A."/>
            <person name="Berard A."/>
            <person name="Deniot G."/>
            <person name="Guan M."/>
            <person name="Liu Z."/>
            <person name="Sun F."/>
            <person name="Lim Y.P."/>
            <person name="Lyons E."/>
            <person name="Town C.D."/>
            <person name="Bancroft I."/>
            <person name="Wang X."/>
            <person name="Meng J."/>
            <person name="Ma J."/>
            <person name="Pires J.C."/>
            <person name="King G.J."/>
            <person name="Brunel D."/>
            <person name="Delourme R."/>
            <person name="Renard M."/>
            <person name="Aury J.M."/>
            <person name="Adams K.L."/>
            <person name="Batley J."/>
            <person name="Snowdon R.J."/>
            <person name="Tost J."/>
            <person name="Edwards D."/>
            <person name="Zhou Y."/>
            <person name="Hua W."/>
            <person name="Sharpe A.G."/>
            <person name="Paterson A.H."/>
            <person name="Guan C."/>
            <person name="Wincker P."/>
        </authorList>
    </citation>
    <scope>NUCLEOTIDE SEQUENCE [LARGE SCALE GENOMIC DNA]</scope>
    <source>
        <strain evidence="3">cv. Darmor-bzh</strain>
    </source>
</reference>
<dbReference type="SMART" id="SM00285">
    <property type="entry name" value="PBD"/>
    <property type="match status" value="1"/>
</dbReference>
<dbReference type="PROSITE" id="PS50108">
    <property type="entry name" value="CRIB"/>
    <property type="match status" value="1"/>
</dbReference>
<feature type="domain" description="CRIB" evidence="1">
    <location>
        <begin position="92"/>
        <end position="105"/>
    </location>
</feature>
<sequence length="134" mass="15132">MKDRIERFVVLPFSLGCSTQSSVAVAASHQHKKPNQLIERKEKSGLFIKEETKLENNGANISDGIYKLVRSFKSFSHFFIRYEEEREAEMEIGLPTDVKHLSHIGVDGTMTTFDFCSTSSSSPFPFSPFHLTAV</sequence>
<dbReference type="GO" id="GO:0005886">
    <property type="term" value="C:plasma membrane"/>
    <property type="evidence" value="ECO:0000318"/>
    <property type="project" value="GO_Central"/>
</dbReference>
<accession>A0A078FBQ0</accession>
<organism evidence="2 3">
    <name type="scientific">Brassica napus</name>
    <name type="common">Rape</name>
    <dbReference type="NCBI Taxonomy" id="3708"/>
    <lineage>
        <taxon>Eukaryota</taxon>
        <taxon>Viridiplantae</taxon>
        <taxon>Streptophyta</taxon>
        <taxon>Embryophyta</taxon>
        <taxon>Tracheophyta</taxon>
        <taxon>Spermatophyta</taxon>
        <taxon>Magnoliopsida</taxon>
        <taxon>eudicotyledons</taxon>
        <taxon>Gunneridae</taxon>
        <taxon>Pentapetalae</taxon>
        <taxon>rosids</taxon>
        <taxon>malvids</taxon>
        <taxon>Brassicales</taxon>
        <taxon>Brassicaceae</taxon>
        <taxon>Brassiceae</taxon>
        <taxon>Brassica</taxon>
    </lineage>
</organism>
<dbReference type="Gramene" id="CDY11815">
    <property type="protein sequence ID" value="CDY11815"/>
    <property type="gene ID" value="GSBRNA2T00050075001"/>
</dbReference>
<dbReference type="GO" id="GO:0009860">
    <property type="term" value="P:pollen tube growth"/>
    <property type="evidence" value="ECO:0000318"/>
    <property type="project" value="GO_Central"/>
</dbReference>
<dbReference type="PANTHER" id="PTHR46931:SF14">
    <property type="entry name" value="CRIB DOMAIN-CONTAINING PROTEIN RIC2"/>
    <property type="match status" value="1"/>
</dbReference>
<dbReference type="OrthoDB" id="678664at2759"/>
<dbReference type="Proteomes" id="UP000028999">
    <property type="component" value="Unassembled WGS sequence"/>
</dbReference>
<dbReference type="InterPro" id="IPR000095">
    <property type="entry name" value="CRIB_dom"/>
</dbReference>
<protein>
    <submittedName>
        <fullName evidence="2">BnaC03g57630D protein</fullName>
    </submittedName>
</protein>
<evidence type="ECO:0000313" key="3">
    <source>
        <dbReference type="Proteomes" id="UP000028999"/>
    </source>
</evidence>
<proteinExistence type="predicted"/>
<evidence type="ECO:0000259" key="1">
    <source>
        <dbReference type="PROSITE" id="PS50108"/>
    </source>
</evidence>
<dbReference type="OMA" id="VPCSFSC"/>